<reference evidence="2 3" key="1">
    <citation type="journal article" date="2016" name="Microb. Cell Fact.">
        <title>Dissection of exopolysaccharide biosynthesis in Kozakia baliensis.</title>
        <authorList>
            <person name="Brandt J.U."/>
            <person name="Jakob F."/>
            <person name="Behr J."/>
            <person name="Geissler A.J."/>
            <person name="Vogel R.F."/>
        </authorList>
    </citation>
    <scope>NUCLEOTIDE SEQUENCE [LARGE SCALE GENOMIC DNA]</scope>
    <source>
        <strain evidence="2 3">DSM 14400</strain>
    </source>
</reference>
<organism evidence="2 3">
    <name type="scientific">Kozakia baliensis</name>
    <dbReference type="NCBI Taxonomy" id="153496"/>
    <lineage>
        <taxon>Bacteria</taxon>
        <taxon>Pseudomonadati</taxon>
        <taxon>Pseudomonadota</taxon>
        <taxon>Alphaproteobacteria</taxon>
        <taxon>Acetobacterales</taxon>
        <taxon>Acetobacteraceae</taxon>
        <taxon>Kozakia</taxon>
    </lineage>
</organism>
<evidence type="ECO:0000256" key="1">
    <source>
        <dbReference type="SAM" id="MobiDB-lite"/>
    </source>
</evidence>
<evidence type="ECO:0000313" key="2">
    <source>
        <dbReference type="EMBL" id="AOX16904.1"/>
    </source>
</evidence>
<dbReference type="STRING" id="153496.A0U89_06895"/>
<feature type="compositionally biased region" description="Basic and acidic residues" evidence="1">
    <location>
        <begin position="68"/>
        <end position="77"/>
    </location>
</feature>
<dbReference type="AlphaFoldDB" id="A0A1D8UTC4"/>
<keyword evidence="3" id="KW-1185">Reference proteome</keyword>
<evidence type="ECO:0000313" key="3">
    <source>
        <dbReference type="Proteomes" id="UP000179145"/>
    </source>
</evidence>
<dbReference type="EMBL" id="CP014674">
    <property type="protein sequence ID" value="AOX16904.1"/>
    <property type="molecule type" value="Genomic_DNA"/>
</dbReference>
<proteinExistence type="predicted"/>
<protein>
    <submittedName>
        <fullName evidence="2">Uncharacterized protein</fullName>
    </submittedName>
</protein>
<sequence>MKDYLAAGVLLTIVGGLASLVWFADRAGKNSASVSTSKQDVVEANAATDAVQAMAHAQASGPQTESQLLDRLDKGNA</sequence>
<dbReference type="Proteomes" id="UP000179145">
    <property type="component" value="Chromosome"/>
</dbReference>
<feature type="region of interest" description="Disordered" evidence="1">
    <location>
        <begin position="53"/>
        <end position="77"/>
    </location>
</feature>
<dbReference type="OrthoDB" id="7277069at2"/>
<dbReference type="RefSeq" id="WP_070402605.1">
    <property type="nucleotide sequence ID" value="NZ_BJVW01000003.1"/>
</dbReference>
<name>A0A1D8UTC4_9PROT</name>
<gene>
    <name evidence="2" type="ORF">A0U89_06895</name>
</gene>
<accession>A0A1D8UTC4</accession>
<dbReference type="KEGG" id="kba:A0U89_06895"/>